<evidence type="ECO:0000313" key="2">
    <source>
        <dbReference type="Proteomes" id="UP000008387"/>
    </source>
</evidence>
<keyword evidence="2" id="KW-1185">Reference proteome</keyword>
<dbReference type="RefSeq" id="WP_013890280.1">
    <property type="nucleotide sequence ID" value="NC_015674.1"/>
</dbReference>
<sequence>MHGCILFSPSPFDPLQFGGLITLASGLKSVGFAVLGDLTQSFMVDLGASMAGVNGCSFNFSYLSC</sequence>
<gene>
    <name evidence="1" type="ordered locus">HBZC1_08350</name>
</gene>
<dbReference type="KEGG" id="hbi:HBZC1_08350"/>
<protein>
    <submittedName>
        <fullName evidence="1">Uncharacterized protein</fullName>
    </submittedName>
</protein>
<accession>F8KSP4</accession>
<reference evidence="1 2" key="1">
    <citation type="journal article" date="2011" name="J. Bacteriol.">
        <title>Genome sequence of Helicobacter bizzozeronii strain CIII-1, an isolate from human gastric mucosa.</title>
        <authorList>
            <person name="Schott T."/>
            <person name="Rossi M."/>
            <person name="Hanninen M.L."/>
        </authorList>
    </citation>
    <scope>NUCLEOTIDE SEQUENCE [LARGE SCALE GENOMIC DNA]</scope>
    <source>
        <strain evidence="1 2">CIII-1</strain>
    </source>
</reference>
<dbReference type="Proteomes" id="UP000008387">
    <property type="component" value="Chromosome"/>
</dbReference>
<organism evidence="1 2">
    <name type="scientific">Helicobacter bizzozeronii (strain CIII-1)</name>
    <dbReference type="NCBI Taxonomy" id="1002804"/>
    <lineage>
        <taxon>Bacteria</taxon>
        <taxon>Pseudomonadati</taxon>
        <taxon>Campylobacterota</taxon>
        <taxon>Epsilonproteobacteria</taxon>
        <taxon>Campylobacterales</taxon>
        <taxon>Helicobacteraceae</taxon>
        <taxon>Helicobacter</taxon>
    </lineage>
</organism>
<dbReference type="GeneID" id="64362635"/>
<proteinExistence type="predicted"/>
<dbReference type="EMBL" id="FR871757">
    <property type="protein sequence ID" value="CCB79821.1"/>
    <property type="molecule type" value="Genomic_DNA"/>
</dbReference>
<dbReference type="AlphaFoldDB" id="F8KSP4"/>
<evidence type="ECO:0000313" key="1">
    <source>
        <dbReference type="EMBL" id="CCB79821.1"/>
    </source>
</evidence>
<name>F8KSP4_HELBC</name>
<dbReference type="HOGENOM" id="CLU_2843799_0_0_7"/>